<dbReference type="OrthoDB" id="199595at2"/>
<dbReference type="EMBL" id="CP023004">
    <property type="protein sequence ID" value="AWI08174.1"/>
    <property type="molecule type" value="Genomic_DNA"/>
</dbReference>
<dbReference type="KEGG" id="elut:CKA38_01860"/>
<protein>
    <recommendedName>
        <fullName evidence="2">Autotransporter domain-containing protein</fullName>
    </recommendedName>
</protein>
<dbReference type="InterPro" id="IPR005546">
    <property type="entry name" value="Autotransporte_beta"/>
</dbReference>
<evidence type="ECO:0000256" key="1">
    <source>
        <dbReference type="ARBA" id="ARBA00022729"/>
    </source>
</evidence>
<dbReference type="InterPro" id="IPR036709">
    <property type="entry name" value="Autotransporte_beta_dom_sf"/>
</dbReference>
<dbReference type="InterPro" id="IPR004899">
    <property type="entry name" value="Pertactin_central"/>
</dbReference>
<dbReference type="SMART" id="SM00869">
    <property type="entry name" value="Autotransporter"/>
    <property type="match status" value="1"/>
</dbReference>
<dbReference type="RefSeq" id="WP_108823979.1">
    <property type="nucleotide sequence ID" value="NZ_CP023004.1"/>
</dbReference>
<keyword evidence="1" id="KW-0732">Signal</keyword>
<dbReference type="Gene3D" id="2.160.20.20">
    <property type="match status" value="1"/>
</dbReference>
<organism evidence="3 4">
    <name type="scientific">Ereboglobus luteus</name>
    <dbReference type="NCBI Taxonomy" id="1796921"/>
    <lineage>
        <taxon>Bacteria</taxon>
        <taxon>Pseudomonadati</taxon>
        <taxon>Verrucomicrobiota</taxon>
        <taxon>Opitutia</taxon>
        <taxon>Opitutales</taxon>
        <taxon>Opitutaceae</taxon>
        <taxon>Ereboglobus</taxon>
    </lineage>
</organism>
<feature type="domain" description="Autotransporter" evidence="2">
    <location>
        <begin position="1405"/>
        <end position="1676"/>
    </location>
</feature>
<sequence>MKSKISIKTRWLVRESFQVAGIFAVLLSAIFAGHLSAQPTSIQSGTKYDIPAAGEYVLSGVIIGGGISGSMTGVTLDISAGSLVSSTFSHAVIFEDGGAVINNAGTIKSTAIWSAFGVYSRGNSSFINNTATGVIEGITNGVFLHGGGTITNAGLIKNTNSGEYGINSQRGAVTITNNGGTIQGGQGGIKLTSGGTVTNTGAILSTSSNYSSSSHGIYADSASVLVINGSTGLLRGTSAGVTLRAGGTVINSGSIINPAYYGQSANGVSTGVSPALVINNATGVISSIRAGVQMTGGGEIVNGGVIKGGENAITNLSAPILVTNTAGGLLSGGDSGVWFQYGGTLSNSGTIIGERYNGVYAHGVAVAISNNAGALIHGAEIGVHALGGGTFANSGTIIGDTVSGITSWSDAIITNDAGLIRGGIAGVSLYARGELTNTGTIIATGRPDGAYAFAVDIADEATVSNIGGLIEGADAGIIMVGGGTFTNSGTISGVTDTGLAALFDTTVTNTTGGVIRGGDYAIYLDEGDDGDAVHKVNLWNSSTLVGQLFIAGDDSQLVLNGASGSETAYTSAVIGPTTFTGTLVKQGAGSWIMDTDDLDMLSVDVREGSLAVAWDVTQLKDATVNIESGATLGVHATTDATVANTLTGDGFINLRNTGDAQSVTFSLQPSSPSALSFTGTIGVGGGARTSKFNFNDTAETALANATLQLAGNSETTLDADRTIGGLDLAGGTFIVKTNTTSGIEPHTLTVKTLSVSETGLAAATKIGVDTDVLSGINPPAPPGHGLNGNIFDIDVAAPDYLLHERTIVHSTESGPADGIAFELIDSNGAPLPSGTSTLTYGQNSATPVGKNTYGYNAITQGGDILINYGLISIEALSDAESLVINPGDALDNTLSAQLTGTGSAGFTFTGSRTIVLGHDGNDYTGETLITGSATLTTAGASNIIASSTKVTITADAAFDTAGTSQTLRNLSGAGAIHIGAGAINIINNTDGLVFSGTIDGAGALTLTADSVLTLTGDNTHTGVTTIETGAHLRLGAGEGGGASGMIASATVANSGTLTINRSGNITHAGAIIGSGDLVQRGSGTTTLTGANALTGKLVVENGALQIGDGAANGWAPDTAIAADATVADAASLIFNRSDLVTYAGVIDGAGDIAAIGNGVVVLEKAQRHTGATTVKNGTLRLAAENAIQTSRGITLENAALDLGNKLQTLQNLHAVGGAIHYHTPGSNDATYTTLTITGNYTGETTSHMNVDLANKQTDRLIISGSADGAHHIVFNSLNDSRPYDPGFRYALLVVDYEHGAPVFTSDGIEFGMTTYELHKGDGGAVMPDTSAYYLTAGNSISRGGDAILSTAGVMTADLHYGLDNVHKRMGDIRVNMPGGIRAPMPGDYLNTLGDRASIPHDRGTPSRDRGSIWARANTYRLNTDSQFGNSRVKQDTYGLTVGADKIFTIKNAILMAGVHAGMNYSDRSFEDLGHKYGDGNSTILGGGLYALWIHDAGWFIDSVLRLDRSESELNARGVDGYLSHGKYKNNIQGISVEAGRRFINGRYWVEPSVQAAVAWINGTDYTMRNDHHRDIHVRIGDADSWQYTARVRTGATFARWNPYIKFGVVKSDISGGKVHVEGRTQSPGFEGWRLETGAGAGYLINEQSQLYLDYEYNKAPHYERPWSINLGYRRAW</sequence>
<dbReference type="Pfam" id="PF03212">
    <property type="entry name" value="Pertactin"/>
    <property type="match status" value="1"/>
</dbReference>
<evidence type="ECO:0000313" key="3">
    <source>
        <dbReference type="EMBL" id="AWI08174.1"/>
    </source>
</evidence>
<reference evidence="3 4" key="1">
    <citation type="journal article" date="2018" name="Syst. Appl. Microbiol.">
        <title>Ereboglobus luteus gen. nov. sp. nov. from cockroach guts, and new insights into the oxygen relationship of the genera Opitutus and Didymococcus (Verrucomicrobia: Opitutaceae).</title>
        <authorList>
            <person name="Tegtmeier D."/>
            <person name="Belitz A."/>
            <person name="Radek R."/>
            <person name="Heimerl T."/>
            <person name="Brune A."/>
        </authorList>
    </citation>
    <scope>NUCLEOTIDE SEQUENCE [LARGE SCALE GENOMIC DNA]</scope>
    <source>
        <strain evidence="3 4">Ho45</strain>
    </source>
</reference>
<proteinExistence type="predicted"/>
<dbReference type="InterPro" id="IPR013425">
    <property type="entry name" value="Autotrns_rpt"/>
</dbReference>
<keyword evidence="4" id="KW-1185">Reference proteome</keyword>
<accession>A0A2U8E0E7</accession>
<dbReference type="SUPFAM" id="SSF103515">
    <property type="entry name" value="Autotransporter"/>
    <property type="match status" value="1"/>
</dbReference>
<gene>
    <name evidence="3" type="ORF">CKA38_01860</name>
</gene>
<dbReference type="Proteomes" id="UP000244896">
    <property type="component" value="Chromosome"/>
</dbReference>
<dbReference type="Pfam" id="PF03797">
    <property type="entry name" value="Autotransporter"/>
    <property type="match status" value="1"/>
</dbReference>
<dbReference type="InterPro" id="IPR012332">
    <property type="entry name" value="Autotransporter_pectin_lyase_C"/>
</dbReference>
<evidence type="ECO:0000259" key="2">
    <source>
        <dbReference type="PROSITE" id="PS51208"/>
    </source>
</evidence>
<evidence type="ECO:0000313" key="4">
    <source>
        <dbReference type="Proteomes" id="UP000244896"/>
    </source>
</evidence>
<dbReference type="InterPro" id="IPR006315">
    <property type="entry name" value="OM_autotransptr_brl_dom"/>
</dbReference>
<dbReference type="PROSITE" id="PS51208">
    <property type="entry name" value="AUTOTRANSPORTER"/>
    <property type="match status" value="1"/>
</dbReference>
<dbReference type="Gene3D" id="2.40.128.130">
    <property type="entry name" value="Autotransporter beta-domain"/>
    <property type="match status" value="1"/>
</dbReference>
<name>A0A2U8E0E7_9BACT</name>
<dbReference type="NCBIfam" id="TIGR02601">
    <property type="entry name" value="autotrns_rpt"/>
    <property type="match status" value="2"/>
</dbReference>
<dbReference type="NCBIfam" id="TIGR01414">
    <property type="entry name" value="autotrans_barl"/>
    <property type="match status" value="1"/>
</dbReference>
<dbReference type="GO" id="GO:0019867">
    <property type="term" value="C:outer membrane"/>
    <property type="evidence" value="ECO:0007669"/>
    <property type="project" value="InterPro"/>
</dbReference>
<dbReference type="InterPro" id="IPR011050">
    <property type="entry name" value="Pectin_lyase_fold/virulence"/>
</dbReference>
<dbReference type="SUPFAM" id="SSF51126">
    <property type="entry name" value="Pectin lyase-like"/>
    <property type="match status" value="2"/>
</dbReference>